<protein>
    <submittedName>
        <fullName evidence="1">Uncharacterized protein</fullName>
    </submittedName>
</protein>
<organism evidence="1">
    <name type="scientific">uncultured delta proteobacterium</name>
    <dbReference type="NCBI Taxonomy" id="34034"/>
    <lineage>
        <taxon>Bacteria</taxon>
        <taxon>Deltaproteobacteria</taxon>
        <taxon>environmental samples</taxon>
    </lineage>
</organism>
<name>A0A212JLI6_9DELT</name>
<dbReference type="EMBL" id="FLUQ01000001">
    <property type="protein sequence ID" value="SBW00165.1"/>
    <property type="molecule type" value="Genomic_DNA"/>
</dbReference>
<proteinExistence type="predicted"/>
<gene>
    <name evidence="1" type="ORF">KL86DPRO_11735</name>
</gene>
<evidence type="ECO:0000313" key="1">
    <source>
        <dbReference type="EMBL" id="SBW00165.1"/>
    </source>
</evidence>
<reference evidence="1" key="1">
    <citation type="submission" date="2016-04" db="EMBL/GenBank/DDBJ databases">
        <authorList>
            <person name="Evans L.H."/>
            <person name="Alamgir A."/>
            <person name="Owens N."/>
            <person name="Weber N.D."/>
            <person name="Virtaneva K."/>
            <person name="Barbian K."/>
            <person name="Babar A."/>
            <person name="Rosenke K."/>
        </authorList>
    </citation>
    <scope>NUCLEOTIDE SEQUENCE</scope>
    <source>
        <strain evidence="1">86</strain>
    </source>
</reference>
<dbReference type="AlphaFoldDB" id="A0A212JLI6"/>
<accession>A0A212JLI6</accession>
<sequence length="78" mass="7648">MSSNAAAALAVAAASTSKAVIGGQIVTKTLDTLNRTAPSKGKGKYSSGGGDMAASYDFNKSVLSSVYSAKGAIASMKG</sequence>